<evidence type="ECO:0000256" key="4">
    <source>
        <dbReference type="ARBA" id="ARBA00022452"/>
    </source>
</evidence>
<evidence type="ECO:0000256" key="1">
    <source>
        <dbReference type="ARBA" id="ARBA00004571"/>
    </source>
</evidence>
<keyword evidence="9 17" id="KW-0675">Receptor</keyword>
<feature type="region of interest" description="Disordered" evidence="13">
    <location>
        <begin position="216"/>
        <end position="237"/>
    </location>
</feature>
<dbReference type="Proteomes" id="UP001165524">
    <property type="component" value="Unassembled WGS sequence"/>
</dbReference>
<keyword evidence="10 11" id="KW-0998">Cell outer membrane</keyword>
<evidence type="ECO:0000256" key="6">
    <source>
        <dbReference type="ARBA" id="ARBA00022729"/>
    </source>
</evidence>
<dbReference type="Gene3D" id="2.40.170.20">
    <property type="entry name" value="TonB-dependent receptor, beta-barrel domain"/>
    <property type="match status" value="1"/>
</dbReference>
<organism evidence="17 18">
    <name type="scientific">Alcanivorax quisquiliarum</name>
    <dbReference type="NCBI Taxonomy" id="2933565"/>
    <lineage>
        <taxon>Bacteria</taxon>
        <taxon>Pseudomonadati</taxon>
        <taxon>Pseudomonadota</taxon>
        <taxon>Gammaproteobacteria</taxon>
        <taxon>Oceanospirillales</taxon>
        <taxon>Alcanivoracaceae</taxon>
        <taxon>Alcanivorax</taxon>
    </lineage>
</organism>
<protein>
    <submittedName>
        <fullName evidence="17">TonB-dependent receptor</fullName>
    </submittedName>
</protein>
<dbReference type="InterPro" id="IPR000531">
    <property type="entry name" value="Beta-barrel_TonB"/>
</dbReference>
<dbReference type="Gene3D" id="2.170.130.10">
    <property type="entry name" value="TonB-dependent receptor, plug domain"/>
    <property type="match status" value="1"/>
</dbReference>
<dbReference type="SUPFAM" id="SSF56935">
    <property type="entry name" value="Porins"/>
    <property type="match status" value="1"/>
</dbReference>
<keyword evidence="5 11" id="KW-0812">Transmembrane</keyword>
<dbReference type="InterPro" id="IPR039426">
    <property type="entry name" value="TonB-dep_rcpt-like"/>
</dbReference>
<feature type="domain" description="TonB-dependent receptor plug" evidence="16">
    <location>
        <begin position="57"/>
        <end position="162"/>
    </location>
</feature>
<evidence type="ECO:0000259" key="16">
    <source>
        <dbReference type="Pfam" id="PF07715"/>
    </source>
</evidence>
<dbReference type="PANTHER" id="PTHR30069">
    <property type="entry name" value="TONB-DEPENDENT OUTER MEMBRANE RECEPTOR"/>
    <property type="match status" value="1"/>
</dbReference>
<evidence type="ECO:0000256" key="9">
    <source>
        <dbReference type="ARBA" id="ARBA00023170"/>
    </source>
</evidence>
<evidence type="ECO:0000313" key="18">
    <source>
        <dbReference type="Proteomes" id="UP001165524"/>
    </source>
</evidence>
<evidence type="ECO:0000256" key="2">
    <source>
        <dbReference type="ARBA" id="ARBA00008143"/>
    </source>
</evidence>
<evidence type="ECO:0000256" key="5">
    <source>
        <dbReference type="ARBA" id="ARBA00022692"/>
    </source>
</evidence>
<keyword evidence="6 14" id="KW-0732">Signal</keyword>
<evidence type="ECO:0000256" key="8">
    <source>
        <dbReference type="ARBA" id="ARBA00023136"/>
    </source>
</evidence>
<keyword evidence="18" id="KW-1185">Reference proteome</keyword>
<proteinExistence type="inferred from homology"/>
<feature type="domain" description="TonB-dependent receptor-like beta-barrel" evidence="15">
    <location>
        <begin position="201"/>
        <end position="646"/>
    </location>
</feature>
<dbReference type="InterPro" id="IPR036942">
    <property type="entry name" value="Beta-barrel_TonB_sf"/>
</dbReference>
<gene>
    <name evidence="17" type="ORF">MU846_10360</name>
</gene>
<sequence length="672" mass="75180">MMPFRGLVFIAIGLLGSGAVAAESTTPAAKKAPVQEKTLAPVQVIVRPLNAAADIDPQDSTSPVRVIERDTFEHRVTTLADTLGDQTGVQIRQSGGLGSTATVSMRGSSGKQVQVFLDGMLLNDPLYGSVDLSLFSLHDVSRIQIYPGNPPARIAQAGPGGVIMMESLGTETRPQTRLNLGAGSFGTQRQGLFNSGAHGRLHYWLSANRQAADNDFRYPNHSDWYNPTDGRQTRRRNADTEQYDASASMGYELSPARQLSALVQTTTREQGVPSIQNWPSNRARLKTRTHRAQIHLRDMSSFAGRLHRSHRLSVAHLEERYHDRAGLVGLGRYDTGTDTAQLSFSNTASWIHQHHVMTGTLELSYYDQQQRNRLSHQRAVQRERWLLASALSHEWASSTRWRTQAVLRRTDLIDEADEALPDGSAAGTRQHDSFSGWQLGLRYQLFTPLELYANVSRQVRIPSLLEQFGQQGLFVGNRNLRAEQAFNTEIGARLALAGGYLEATAFRRDLDPAIITVFDARGVGRHVNVAAEFEGAELAVHYALTPRWSLAGNATWQHSENVSRTIYTYIGKQVPGIYHRTAMLRSAWHGQHWQFDLSWHIDDEMFYDAANILPAEPRRTADATLSWTHSWQLGHETRLAISVRNLADHHYQDFNRFPGTGRAWFLTLQHTL</sequence>
<dbReference type="RefSeq" id="WP_246952410.1">
    <property type="nucleotide sequence ID" value="NZ_JALKII010000006.1"/>
</dbReference>
<evidence type="ECO:0000256" key="11">
    <source>
        <dbReference type="PROSITE-ProRule" id="PRU01360"/>
    </source>
</evidence>
<evidence type="ECO:0000256" key="13">
    <source>
        <dbReference type="SAM" id="MobiDB-lite"/>
    </source>
</evidence>
<dbReference type="InterPro" id="IPR037066">
    <property type="entry name" value="Plug_dom_sf"/>
</dbReference>
<dbReference type="PANTHER" id="PTHR30069:SF29">
    <property type="entry name" value="HEMOGLOBIN AND HEMOGLOBIN-HAPTOGLOBIN-BINDING PROTEIN 1-RELATED"/>
    <property type="match status" value="1"/>
</dbReference>
<feature type="signal peptide" evidence="14">
    <location>
        <begin position="1"/>
        <end position="21"/>
    </location>
</feature>
<dbReference type="Pfam" id="PF07715">
    <property type="entry name" value="Plug"/>
    <property type="match status" value="1"/>
</dbReference>
<evidence type="ECO:0000259" key="15">
    <source>
        <dbReference type="Pfam" id="PF00593"/>
    </source>
</evidence>
<accession>A0ABT0E8N8</accession>
<comment type="subcellular location">
    <subcellularLocation>
        <location evidence="1 11">Cell outer membrane</location>
        <topology evidence="1 11">Multi-pass membrane protein</topology>
    </subcellularLocation>
</comment>
<dbReference type="InterPro" id="IPR012910">
    <property type="entry name" value="Plug_dom"/>
</dbReference>
<dbReference type="Pfam" id="PF00593">
    <property type="entry name" value="TonB_dep_Rec_b-barrel"/>
    <property type="match status" value="1"/>
</dbReference>
<reference evidence="17" key="1">
    <citation type="submission" date="2022-04" db="EMBL/GenBank/DDBJ databases">
        <title>Alcanivorax sp. CY1518 draft genome sequence.</title>
        <authorList>
            <person name="Zhao G."/>
            <person name="An M."/>
        </authorList>
    </citation>
    <scope>NUCLEOTIDE SEQUENCE</scope>
    <source>
        <strain evidence="17">CY1518</strain>
    </source>
</reference>
<evidence type="ECO:0000256" key="12">
    <source>
        <dbReference type="RuleBase" id="RU003357"/>
    </source>
</evidence>
<evidence type="ECO:0000256" key="14">
    <source>
        <dbReference type="SAM" id="SignalP"/>
    </source>
</evidence>
<comment type="similarity">
    <text evidence="2">Belongs to the TonB-dependent receptor family. Hemoglobin/haptoglobin binding protein subfamily.</text>
</comment>
<keyword evidence="7 12" id="KW-0798">TonB box</keyword>
<keyword evidence="4 11" id="KW-1134">Transmembrane beta strand</keyword>
<name>A0ABT0E8N8_9GAMM</name>
<comment type="caution">
    <text evidence="17">The sequence shown here is derived from an EMBL/GenBank/DDBJ whole genome shotgun (WGS) entry which is preliminary data.</text>
</comment>
<evidence type="ECO:0000256" key="10">
    <source>
        <dbReference type="ARBA" id="ARBA00023237"/>
    </source>
</evidence>
<dbReference type="EMBL" id="JALKII010000006">
    <property type="protein sequence ID" value="MCK0538112.1"/>
    <property type="molecule type" value="Genomic_DNA"/>
</dbReference>
<evidence type="ECO:0000256" key="7">
    <source>
        <dbReference type="ARBA" id="ARBA00023077"/>
    </source>
</evidence>
<keyword evidence="3 11" id="KW-0813">Transport</keyword>
<evidence type="ECO:0000313" key="17">
    <source>
        <dbReference type="EMBL" id="MCK0538112.1"/>
    </source>
</evidence>
<feature type="chain" id="PRO_5047253726" evidence="14">
    <location>
        <begin position="22"/>
        <end position="672"/>
    </location>
</feature>
<evidence type="ECO:0000256" key="3">
    <source>
        <dbReference type="ARBA" id="ARBA00022448"/>
    </source>
</evidence>
<keyword evidence="8 11" id="KW-0472">Membrane</keyword>
<dbReference type="PROSITE" id="PS52016">
    <property type="entry name" value="TONB_DEPENDENT_REC_3"/>
    <property type="match status" value="1"/>
</dbReference>